<protein>
    <submittedName>
        <fullName evidence="1">Uncharacterized protein</fullName>
    </submittedName>
</protein>
<evidence type="ECO:0000313" key="1">
    <source>
        <dbReference type="EMBL" id="CAD7222712.1"/>
    </source>
</evidence>
<proteinExistence type="predicted"/>
<dbReference type="EMBL" id="OB660095">
    <property type="protein sequence ID" value="CAD7222712.1"/>
    <property type="molecule type" value="Genomic_DNA"/>
</dbReference>
<organism evidence="1">
    <name type="scientific">Cyprideis torosa</name>
    <dbReference type="NCBI Taxonomy" id="163714"/>
    <lineage>
        <taxon>Eukaryota</taxon>
        <taxon>Metazoa</taxon>
        <taxon>Ecdysozoa</taxon>
        <taxon>Arthropoda</taxon>
        <taxon>Crustacea</taxon>
        <taxon>Oligostraca</taxon>
        <taxon>Ostracoda</taxon>
        <taxon>Podocopa</taxon>
        <taxon>Podocopida</taxon>
        <taxon>Cytherocopina</taxon>
        <taxon>Cytheroidea</taxon>
        <taxon>Cytherideidae</taxon>
        <taxon>Cyprideis</taxon>
    </lineage>
</organism>
<sequence>MKASQLICLALCTVYAHAFPTNPETPTTGAEDKKVEIEVIRIFAPDAATLEEAFNKESYDVHIPDHLPNPSDRNIPLEAAIDAHLDANVLPTEPRDERDAFADPLSPLSMSPLYKSYNRFRHGFHEHDEAAAGELIPVRSLKAETIGSEAGRRGGSRVFETLNTFGEVFEY</sequence>
<gene>
    <name evidence="1" type="ORF">CTOB1V02_LOCUS711</name>
</gene>
<reference evidence="1" key="1">
    <citation type="submission" date="2020-11" db="EMBL/GenBank/DDBJ databases">
        <authorList>
            <person name="Tran Van P."/>
        </authorList>
    </citation>
    <scope>NUCLEOTIDE SEQUENCE</scope>
</reference>
<name>A0A7R8ZFY1_9CRUS</name>
<accession>A0A7R8ZFY1</accession>
<dbReference type="AlphaFoldDB" id="A0A7R8ZFY1"/>